<organism evidence="1 2">
    <name type="scientific">Racocetra persica</name>
    <dbReference type="NCBI Taxonomy" id="160502"/>
    <lineage>
        <taxon>Eukaryota</taxon>
        <taxon>Fungi</taxon>
        <taxon>Fungi incertae sedis</taxon>
        <taxon>Mucoromycota</taxon>
        <taxon>Glomeromycotina</taxon>
        <taxon>Glomeromycetes</taxon>
        <taxon>Diversisporales</taxon>
        <taxon>Gigasporaceae</taxon>
        <taxon>Racocetra</taxon>
    </lineage>
</organism>
<sequence>KFIQDLGYGEKRVMQRQSNDCHDKRNHERRSCDCYDEQGRTKNWFFVQ</sequence>
<reference evidence="1" key="1">
    <citation type="submission" date="2021-06" db="EMBL/GenBank/DDBJ databases">
        <authorList>
            <person name="Kallberg Y."/>
            <person name="Tangrot J."/>
            <person name="Rosling A."/>
        </authorList>
    </citation>
    <scope>NUCLEOTIDE SEQUENCE</scope>
    <source>
        <strain evidence="1">MA461A</strain>
    </source>
</reference>
<proteinExistence type="predicted"/>
<dbReference type="EMBL" id="CAJVQC010104125">
    <property type="protein sequence ID" value="CAG8832575.1"/>
    <property type="molecule type" value="Genomic_DNA"/>
</dbReference>
<keyword evidence="2" id="KW-1185">Reference proteome</keyword>
<feature type="non-terminal residue" evidence="1">
    <location>
        <position position="1"/>
    </location>
</feature>
<feature type="non-terminal residue" evidence="1">
    <location>
        <position position="48"/>
    </location>
</feature>
<accession>A0ACA9S9I4</accession>
<dbReference type="Proteomes" id="UP000789920">
    <property type="component" value="Unassembled WGS sequence"/>
</dbReference>
<protein>
    <submittedName>
        <fullName evidence="1">20492_t:CDS:1</fullName>
    </submittedName>
</protein>
<evidence type="ECO:0000313" key="2">
    <source>
        <dbReference type="Proteomes" id="UP000789920"/>
    </source>
</evidence>
<comment type="caution">
    <text evidence="1">The sequence shown here is derived from an EMBL/GenBank/DDBJ whole genome shotgun (WGS) entry which is preliminary data.</text>
</comment>
<name>A0ACA9S9I4_9GLOM</name>
<evidence type="ECO:0000313" key="1">
    <source>
        <dbReference type="EMBL" id="CAG8832575.1"/>
    </source>
</evidence>
<gene>
    <name evidence="1" type="ORF">RPERSI_LOCUS28506</name>
</gene>